<dbReference type="Gene3D" id="3.40.50.10140">
    <property type="entry name" value="Toll/interleukin-1 receptor homology (TIR) domain"/>
    <property type="match status" value="1"/>
</dbReference>
<keyword evidence="5" id="KW-0433">Leucine-rich repeat</keyword>
<dbReference type="PRINTS" id="PR00019">
    <property type="entry name" value="LEURICHRPT"/>
</dbReference>
<dbReference type="InterPro" id="IPR032675">
    <property type="entry name" value="LRR_dom_sf"/>
</dbReference>
<reference evidence="16 17" key="1">
    <citation type="journal article" date="2022" name="Nat. Ecol. Evol.">
        <title>A masculinizing supergene underlies an exaggerated male reproductive morph in a spider.</title>
        <authorList>
            <person name="Hendrickx F."/>
            <person name="De Corte Z."/>
            <person name="Sonet G."/>
            <person name="Van Belleghem S.M."/>
            <person name="Kostlbacher S."/>
            <person name="Vangestel C."/>
        </authorList>
    </citation>
    <scope>NUCLEOTIDE SEQUENCE [LARGE SCALE GENOMIC DNA]</scope>
    <source>
        <strain evidence="16">W744_W776</strain>
    </source>
</reference>
<keyword evidence="4" id="KW-1003">Cell membrane</keyword>
<dbReference type="GO" id="GO:0038023">
    <property type="term" value="F:signaling receptor activity"/>
    <property type="evidence" value="ECO:0007669"/>
    <property type="project" value="TreeGrafter"/>
</dbReference>
<feature type="transmembrane region" description="Helical" evidence="13">
    <location>
        <begin position="983"/>
        <end position="1007"/>
    </location>
</feature>
<dbReference type="GO" id="GO:0007165">
    <property type="term" value="P:signal transduction"/>
    <property type="evidence" value="ECO:0007669"/>
    <property type="project" value="InterPro"/>
</dbReference>
<keyword evidence="8" id="KW-0677">Repeat</keyword>
<comment type="similarity">
    <text evidence="3">Belongs to the Toll-like receptor family.</text>
</comment>
<dbReference type="SMART" id="SM00369">
    <property type="entry name" value="LRR_TYP"/>
    <property type="match status" value="22"/>
</dbReference>
<dbReference type="Pfam" id="PF13676">
    <property type="entry name" value="TIR_2"/>
    <property type="match status" value="1"/>
</dbReference>
<feature type="domain" description="TIR" evidence="15">
    <location>
        <begin position="1035"/>
        <end position="1170"/>
    </location>
</feature>
<evidence type="ECO:0000259" key="15">
    <source>
        <dbReference type="PROSITE" id="PS50104"/>
    </source>
</evidence>
<dbReference type="PROSITE" id="PS51450">
    <property type="entry name" value="LRR"/>
    <property type="match status" value="8"/>
</dbReference>
<sequence length="1256" mass="145834">MKDQFKLITLFLTLLVHTTQAYVMDYVAPSDCQWTTIRNHHIEPGVLLTCHVSGVGTQMDSTNFSLIQSLHTNGLTIICDDRYVEGRLTNSSLAHLRHLQSLKFERCSFSELADDALLGLAALKNLTIHTGKFDDSRSIFNIGPLSFSKVRELEYLDLASNNIVSIPEYVFCGLINLKLLNLSHNGLQDVKQLGLEERKLFPCTPELQMLDLSFNRLKYLTDEILSSLRRLRNVTFSDNQISQMSPYALIGLQRLQFIDLSNNKLSEFHPHFFHHTTELREILLPNNTIAGFPSALFRSLSQLLHLDVSRNIIADLHFLLDSFKNPNRLKILNLSYNKIRRIEGMPFQSLVSLQVLNLRENIIEYIAEKAFSHLTSLKVLDLTNNRLKLIEADTFNGLMNLHELWLPNNHMELIHSDAFMNLTRLHYLSLKNNSLTSFPIAINKMEYLQNLDLSFNSMSNITNDTFENLKSLATLDLKYNFIGNLSRGTLRDQYSLKNLDLSCNRIQSLEHGIFDDAIELERIELNDNLLSDINGLFMNLQNLKSLNVSRNNITWFDYALIPTGLIHLDMHSNHIDSLGNYFELESVLKLRFMDASFNKITEINPATFPHGMEVASLRNNSLKIINAFTFMSKTNLTSVDLRNNNIQNLDINALRLRSVPITRNLPIVYLSENPLHCDCTMEWLQRINNLDDLRQYPHITDLDNVLCHMTFPRQNALIPITRAKSNAFLCRYRSHCFALCHCCEFDACDCEMVCPENCTCYSDQTWNTNIVDCSSRRYSRIPSRIPMDVTDLYLDGNDMSQVGSHSFIGRKNMRILHLNGSNIHLIRNRTFNGLQNLLKLHLEHNYISSIQGHEFTNLTNLQELYLSYNRLTSINNSSFNHLRFLKVLYLDHNNLIDFPVWNLNFNHRLMEVSLGHNSWTCSCEFLGAFQDWLLVSGSYVVDREDVRCYKNLTAGLYIMEFNSTACANHSALTYYKAEFSKNYVPVMILAPCLFLLLIFSLVLFCVYNNEMKIWFYSRYGIRLFQRNNFPPEGEKLFDAFLSYCKKDEAFVSQMLAPELEDGAYPHRLCLRYRDLPMAEYVAEAISEAIECSRCTVTVISEQYLKSEWCVYELKAAHHESQINRKHRVIVVLLDKIGLKELDNDIRICLRSATVVHWGDRRFWEKLRFAMPEARLHKDRTIEVQIDDSSVIKLNKKELTRLHSWRIVRRFPDLFYSFVCVLVWRLVEQGTCFLCQLSLFWRTVKLPPGFLRLWERL</sequence>
<keyword evidence="7 14" id="KW-0732">Signal</keyword>
<evidence type="ECO:0000256" key="12">
    <source>
        <dbReference type="ARBA" id="ARBA00023180"/>
    </source>
</evidence>
<protein>
    <recommendedName>
        <fullName evidence="15">TIR domain-containing protein</fullName>
    </recommendedName>
</protein>
<comment type="caution">
    <text evidence="16">The sequence shown here is derived from an EMBL/GenBank/DDBJ whole genome shotgun (WGS) entry which is preliminary data.</text>
</comment>
<proteinExistence type="inferred from homology"/>
<evidence type="ECO:0000256" key="10">
    <source>
        <dbReference type="ARBA" id="ARBA00023136"/>
    </source>
</evidence>
<dbReference type="FunFam" id="3.80.10.10:FF:001164">
    <property type="entry name" value="GH01279p"/>
    <property type="match status" value="1"/>
</dbReference>
<evidence type="ECO:0000256" key="11">
    <source>
        <dbReference type="ARBA" id="ARBA00023170"/>
    </source>
</evidence>
<evidence type="ECO:0000313" key="17">
    <source>
        <dbReference type="Proteomes" id="UP000827092"/>
    </source>
</evidence>
<dbReference type="SUPFAM" id="SSF52047">
    <property type="entry name" value="RNI-like"/>
    <property type="match status" value="1"/>
</dbReference>
<feature type="signal peptide" evidence="14">
    <location>
        <begin position="1"/>
        <end position="21"/>
    </location>
</feature>
<dbReference type="Pfam" id="PF13855">
    <property type="entry name" value="LRR_8"/>
    <property type="match status" value="6"/>
</dbReference>
<evidence type="ECO:0000256" key="8">
    <source>
        <dbReference type="ARBA" id="ARBA00022737"/>
    </source>
</evidence>
<dbReference type="SUPFAM" id="SSF52200">
    <property type="entry name" value="Toll/Interleukin receptor TIR domain"/>
    <property type="match status" value="1"/>
</dbReference>
<organism evidence="16 17">
    <name type="scientific">Oedothorax gibbosus</name>
    <dbReference type="NCBI Taxonomy" id="931172"/>
    <lineage>
        <taxon>Eukaryota</taxon>
        <taxon>Metazoa</taxon>
        <taxon>Ecdysozoa</taxon>
        <taxon>Arthropoda</taxon>
        <taxon>Chelicerata</taxon>
        <taxon>Arachnida</taxon>
        <taxon>Araneae</taxon>
        <taxon>Araneomorphae</taxon>
        <taxon>Entelegynae</taxon>
        <taxon>Araneoidea</taxon>
        <taxon>Linyphiidae</taxon>
        <taxon>Erigoninae</taxon>
        <taxon>Oedothorax</taxon>
    </lineage>
</organism>
<dbReference type="SMART" id="SM00255">
    <property type="entry name" value="TIR"/>
    <property type="match status" value="1"/>
</dbReference>
<evidence type="ECO:0000256" key="1">
    <source>
        <dbReference type="ARBA" id="ARBA00004236"/>
    </source>
</evidence>
<dbReference type="FunFam" id="3.40.50.10140:FF:000021">
    <property type="entry name" value="Toll receptor 13"/>
    <property type="match status" value="1"/>
</dbReference>
<dbReference type="PANTHER" id="PTHR24365">
    <property type="entry name" value="TOLL-LIKE RECEPTOR"/>
    <property type="match status" value="1"/>
</dbReference>
<dbReference type="FunFam" id="3.80.10.10:FF:001438">
    <property type="entry name" value="Uncharacterized protein"/>
    <property type="match status" value="1"/>
</dbReference>
<evidence type="ECO:0000256" key="4">
    <source>
        <dbReference type="ARBA" id="ARBA00022475"/>
    </source>
</evidence>
<evidence type="ECO:0000256" key="3">
    <source>
        <dbReference type="ARBA" id="ARBA00009634"/>
    </source>
</evidence>
<keyword evidence="12" id="KW-0325">Glycoprotein</keyword>
<dbReference type="SMART" id="SM00082">
    <property type="entry name" value="LRRCT"/>
    <property type="match status" value="2"/>
</dbReference>
<keyword evidence="17" id="KW-1185">Reference proteome</keyword>
<dbReference type="SUPFAM" id="SSF52058">
    <property type="entry name" value="L domain-like"/>
    <property type="match status" value="3"/>
</dbReference>
<dbReference type="InterPro" id="IPR035897">
    <property type="entry name" value="Toll_tir_struct_dom_sf"/>
</dbReference>
<evidence type="ECO:0000256" key="2">
    <source>
        <dbReference type="ARBA" id="ARBA00004479"/>
    </source>
</evidence>
<dbReference type="AlphaFoldDB" id="A0AAV6VZ07"/>
<dbReference type="EMBL" id="JAFNEN010000002">
    <property type="protein sequence ID" value="KAG8201829.1"/>
    <property type="molecule type" value="Genomic_DNA"/>
</dbReference>
<dbReference type="Proteomes" id="UP000827092">
    <property type="component" value="Unassembled WGS sequence"/>
</dbReference>
<accession>A0AAV6VZ07</accession>
<dbReference type="InterPro" id="IPR003591">
    <property type="entry name" value="Leu-rich_rpt_typical-subtyp"/>
</dbReference>
<dbReference type="SMART" id="SM00365">
    <property type="entry name" value="LRR_SD22"/>
    <property type="match status" value="11"/>
</dbReference>
<evidence type="ECO:0000256" key="14">
    <source>
        <dbReference type="SAM" id="SignalP"/>
    </source>
</evidence>
<keyword evidence="9 13" id="KW-1133">Transmembrane helix</keyword>
<name>A0AAV6VZ07_9ARAC</name>
<evidence type="ECO:0000256" key="6">
    <source>
        <dbReference type="ARBA" id="ARBA00022692"/>
    </source>
</evidence>
<dbReference type="InterPro" id="IPR000157">
    <property type="entry name" value="TIR_dom"/>
</dbReference>
<evidence type="ECO:0000256" key="9">
    <source>
        <dbReference type="ARBA" id="ARBA00022989"/>
    </source>
</evidence>
<comment type="subcellular location">
    <subcellularLocation>
        <location evidence="1">Cell membrane</location>
    </subcellularLocation>
    <subcellularLocation>
        <location evidence="2">Membrane</location>
        <topology evidence="2">Single-pass type I membrane protein</topology>
    </subcellularLocation>
</comment>
<keyword evidence="10 13" id="KW-0472">Membrane</keyword>
<dbReference type="InterPro" id="IPR001611">
    <property type="entry name" value="Leu-rich_rpt"/>
</dbReference>
<dbReference type="PROSITE" id="PS50104">
    <property type="entry name" value="TIR"/>
    <property type="match status" value="1"/>
</dbReference>
<evidence type="ECO:0000313" key="16">
    <source>
        <dbReference type="EMBL" id="KAG8201829.1"/>
    </source>
</evidence>
<dbReference type="Gene3D" id="3.80.10.10">
    <property type="entry name" value="Ribonuclease Inhibitor"/>
    <property type="match status" value="6"/>
</dbReference>
<keyword evidence="11" id="KW-0675">Receptor</keyword>
<evidence type="ECO:0000256" key="13">
    <source>
        <dbReference type="SAM" id="Phobius"/>
    </source>
</evidence>
<evidence type="ECO:0000256" key="7">
    <source>
        <dbReference type="ARBA" id="ARBA00022729"/>
    </source>
</evidence>
<dbReference type="InterPro" id="IPR000483">
    <property type="entry name" value="Cys-rich_flank_reg_C"/>
</dbReference>
<evidence type="ECO:0000256" key="5">
    <source>
        <dbReference type="ARBA" id="ARBA00022614"/>
    </source>
</evidence>
<keyword evidence="6 13" id="KW-0812">Transmembrane</keyword>
<dbReference type="PANTHER" id="PTHR24365:SF541">
    <property type="entry name" value="PROTEIN TOLL-RELATED"/>
    <property type="match status" value="1"/>
</dbReference>
<gene>
    <name evidence="16" type="ORF">JTE90_027309</name>
</gene>
<feature type="chain" id="PRO_5043361290" description="TIR domain-containing protein" evidence="14">
    <location>
        <begin position="22"/>
        <end position="1256"/>
    </location>
</feature>
<dbReference type="GO" id="GO:0005886">
    <property type="term" value="C:plasma membrane"/>
    <property type="evidence" value="ECO:0007669"/>
    <property type="project" value="UniProtKB-SubCell"/>
</dbReference>